<gene>
    <name evidence="2" type="ORF">BJP37_09860</name>
</gene>
<dbReference type="PANTHER" id="PTHR36978:SF4">
    <property type="entry name" value="P-LOOP CONTAINING NUCLEOSIDE TRIPHOSPHATE HYDROLASE PROTEIN"/>
    <property type="match status" value="1"/>
</dbReference>
<proteinExistence type="predicted"/>
<dbReference type="Proteomes" id="UP000186657">
    <property type="component" value="Unassembled WGS sequence"/>
</dbReference>
<dbReference type="SUPFAM" id="SSF52540">
    <property type="entry name" value="P-loop containing nucleoside triphosphate hydrolases"/>
    <property type="match status" value="1"/>
</dbReference>
<organism evidence="2 3">
    <name type="scientific">Moorena bouillonii PNG</name>
    <dbReference type="NCBI Taxonomy" id="568701"/>
    <lineage>
        <taxon>Bacteria</taxon>
        <taxon>Bacillati</taxon>
        <taxon>Cyanobacteriota</taxon>
        <taxon>Cyanophyceae</taxon>
        <taxon>Coleofasciculales</taxon>
        <taxon>Coleofasciculaceae</taxon>
        <taxon>Moorena</taxon>
    </lineage>
</organism>
<dbReference type="InterPro" id="IPR011990">
    <property type="entry name" value="TPR-like_helical_dom_sf"/>
</dbReference>
<keyword evidence="1" id="KW-0802">TPR repeat</keyword>
<protein>
    <submittedName>
        <fullName evidence="2">Uncharacterized protein</fullName>
    </submittedName>
</protein>
<dbReference type="SMART" id="SM00028">
    <property type="entry name" value="TPR"/>
    <property type="match status" value="4"/>
</dbReference>
<dbReference type="PANTHER" id="PTHR36978">
    <property type="entry name" value="P-LOOP CONTAINING NUCLEOTIDE TRIPHOSPHATE HYDROLASE"/>
    <property type="match status" value="1"/>
</dbReference>
<reference evidence="2 3" key="1">
    <citation type="submission" date="2016-10" db="EMBL/GenBank/DDBJ databases">
        <title>Comparative genomics uncovers the prolific and rare metabolic potential of the cyanobacterial genus Moorea.</title>
        <authorList>
            <person name="Leao T."/>
            <person name="Castelao G."/>
            <person name="Korobeynikov A."/>
            <person name="Monroe E.A."/>
            <person name="Podell S."/>
            <person name="Glukhov E."/>
            <person name="Allen E."/>
            <person name="Gerwick W.H."/>
            <person name="Gerwick L."/>
        </authorList>
    </citation>
    <scope>NUCLEOTIDE SEQUENCE [LARGE SCALE GENOMIC DNA]</scope>
    <source>
        <strain evidence="2 3">PNG5-198</strain>
    </source>
</reference>
<name>A0A1U7N015_9CYAN</name>
<dbReference type="EMBL" id="MKZS01000001">
    <property type="protein sequence ID" value="OLT59303.1"/>
    <property type="molecule type" value="Genomic_DNA"/>
</dbReference>
<accession>A0A1U7N015</accession>
<comment type="caution">
    <text evidence="2">The sequence shown here is derived from an EMBL/GenBank/DDBJ whole genome shotgun (WGS) entry which is preliminary data.</text>
</comment>
<dbReference type="Gene3D" id="3.40.50.300">
    <property type="entry name" value="P-loop containing nucleotide triphosphate hydrolases"/>
    <property type="match status" value="1"/>
</dbReference>
<evidence type="ECO:0000256" key="1">
    <source>
        <dbReference type="PROSITE-ProRule" id="PRU00339"/>
    </source>
</evidence>
<dbReference type="Pfam" id="PF17784">
    <property type="entry name" value="Sulfotransfer_4"/>
    <property type="match status" value="2"/>
</dbReference>
<dbReference type="InterPro" id="IPR019734">
    <property type="entry name" value="TPR_rpt"/>
</dbReference>
<dbReference type="Gene3D" id="1.25.40.10">
    <property type="entry name" value="Tetratricopeptide repeat domain"/>
    <property type="match status" value="3"/>
</dbReference>
<keyword evidence="3" id="KW-1185">Reference proteome</keyword>
<dbReference type="AlphaFoldDB" id="A0A1U7N015"/>
<dbReference type="PROSITE" id="PS50005">
    <property type="entry name" value="TPR"/>
    <property type="match status" value="1"/>
</dbReference>
<sequence>MSKSDPKQSNVQDAIDYYRKVIQLDSNQPPGLYQRLGNQLLRTNHVQEAEAVFQELSQRYPEKLQGYEGLARVAQQTQQWELAQQRWEKVLELSPNHIRALVSKGNTLIELRKYQAAEAVFEELSHQHPDQPQGYEGLARVAQQTKQWELALERWNIAISKTKAKSSYIGKCRLLVRFVEDEKAFNVIDTLIAEKGDDLEILLAKADLLMSALRFDEAVKLLIGLRNDHPENLKIKLLLSQALIGAKHFDEASRLIEELPNYQNFSQGIIKLLKTWQKNYQSGISFEQPKIFGIGLSKTGTTSLDKAFIILGYASLHFENPITKKVIDLEDILYYDAFSDASICFRFEELFFAFPNAKFIYTERNLKDWINSISNLFIYRGFSTPTGVKAWLNKREFSMIEKVRFNLIHRYAFESLYANHSTWEEVYTSFERRVNNFFQDKPPEKLLKLNICSGEGWEKLCKFLEVPVPSQPFPHLNKGPGNQSHLSLVL</sequence>
<feature type="repeat" description="TPR" evidence="1">
    <location>
        <begin position="64"/>
        <end position="97"/>
    </location>
</feature>
<dbReference type="SUPFAM" id="SSF48452">
    <property type="entry name" value="TPR-like"/>
    <property type="match status" value="1"/>
</dbReference>
<dbReference type="Pfam" id="PF14559">
    <property type="entry name" value="TPR_19"/>
    <property type="match status" value="2"/>
</dbReference>
<dbReference type="InterPro" id="IPR027417">
    <property type="entry name" value="P-loop_NTPase"/>
</dbReference>
<evidence type="ECO:0000313" key="3">
    <source>
        <dbReference type="Proteomes" id="UP000186657"/>
    </source>
</evidence>
<evidence type="ECO:0000313" key="2">
    <source>
        <dbReference type="EMBL" id="OLT59303.1"/>
    </source>
</evidence>
<dbReference type="InterPro" id="IPR040632">
    <property type="entry name" value="Sulfotransfer_4"/>
</dbReference>